<gene>
    <name evidence="1" type="ORF">B7C51_09340</name>
</gene>
<dbReference type="Proteomes" id="UP000192727">
    <property type="component" value="Chromosome"/>
</dbReference>
<protein>
    <submittedName>
        <fullName evidence="1">Uncharacterized protein</fullName>
    </submittedName>
</protein>
<dbReference type="AlphaFoldDB" id="A0A1U9YMH2"/>
<reference evidence="1 2" key="1">
    <citation type="submission" date="2017-03" db="EMBL/GenBank/DDBJ databases">
        <title>Paenibacillus larvae genome sequencing.</title>
        <authorList>
            <person name="Dingman D.W."/>
        </authorList>
    </citation>
    <scope>NUCLEOTIDE SEQUENCE [LARGE SCALE GENOMIC DNA]</scope>
    <source>
        <strain evidence="1 2">SAG 10367</strain>
    </source>
</reference>
<evidence type="ECO:0000313" key="1">
    <source>
        <dbReference type="EMBL" id="ARF67991.1"/>
    </source>
</evidence>
<dbReference type="EMBL" id="CP020557">
    <property type="protein sequence ID" value="ARF67991.1"/>
    <property type="molecule type" value="Genomic_DNA"/>
</dbReference>
<sequence>MLEGDMEMIQLTYDVGLGGKNSNKSSVYFGSSTKELIAFVMHSVFLRSGGELNKIPSWFWKYVVVKTLCKVVIIIVSFW</sequence>
<organism evidence="1 2">
    <name type="scientific">Paenibacillus larvae subsp. pulvifaciens</name>
    <dbReference type="NCBI Taxonomy" id="1477"/>
    <lineage>
        <taxon>Bacteria</taxon>
        <taxon>Bacillati</taxon>
        <taxon>Bacillota</taxon>
        <taxon>Bacilli</taxon>
        <taxon>Bacillales</taxon>
        <taxon>Paenibacillaceae</taxon>
        <taxon>Paenibacillus</taxon>
    </lineage>
</organism>
<proteinExistence type="predicted"/>
<name>A0A1U9YMH2_9BACL</name>
<evidence type="ECO:0000313" key="2">
    <source>
        <dbReference type="Proteomes" id="UP000192727"/>
    </source>
</evidence>
<accession>A0A1U9YMH2</accession>